<dbReference type="PANTHER" id="PTHR23501:SF43">
    <property type="entry name" value="MULTIDRUG TRANSPORTER, PUTATIVE (AFU_ORTHOLOGUE AFUA_6G03040)-RELATED"/>
    <property type="match status" value="1"/>
</dbReference>
<feature type="transmembrane region" description="Helical" evidence="5">
    <location>
        <begin position="147"/>
        <end position="169"/>
    </location>
</feature>
<dbReference type="RefSeq" id="XP_066715585.1">
    <property type="nucleotide sequence ID" value="XM_066858643.1"/>
</dbReference>
<dbReference type="PROSITE" id="PS50850">
    <property type="entry name" value="MFS"/>
    <property type="match status" value="1"/>
</dbReference>
<feature type="transmembrane region" description="Helical" evidence="5">
    <location>
        <begin position="219"/>
        <end position="243"/>
    </location>
</feature>
<dbReference type="Gene3D" id="1.20.1720.10">
    <property type="entry name" value="Multidrug resistance protein D"/>
    <property type="match status" value="1"/>
</dbReference>
<evidence type="ECO:0000256" key="4">
    <source>
        <dbReference type="ARBA" id="ARBA00023136"/>
    </source>
</evidence>
<proteinExistence type="predicted"/>
<evidence type="ECO:0000256" key="1">
    <source>
        <dbReference type="ARBA" id="ARBA00004141"/>
    </source>
</evidence>
<dbReference type="PANTHER" id="PTHR23501">
    <property type="entry name" value="MAJOR FACILITATOR SUPERFAMILY"/>
    <property type="match status" value="1"/>
</dbReference>
<feature type="transmembrane region" description="Helical" evidence="5">
    <location>
        <begin position="190"/>
        <end position="213"/>
    </location>
</feature>
<evidence type="ECO:0000313" key="7">
    <source>
        <dbReference type="EMBL" id="KAK8064596.1"/>
    </source>
</evidence>
<sequence>MLATFLVNIEVSIVGTSLVTIANSLHRFSETSWIVTGYLVTYTGFMIIWSKLSDIVGRKVVFITTMALFVIFSGGCGASQTMTQLIINRVFQGVGAAGTYSLAVVILFEMVPPSKYAAYSGASVAVVSAANALGPIVGGLINEDSSWRWVFLFIVPFGALAIGFMFIAFPAKRPNKNKESVSGVLNWTSLGRLDFIGAALLLLASILLVTALLEASIRFGWNAGGTIALLALSACSWVGFLVWERFVTRWQNPGPIFPWTSFSNTTMTFMVGVPFNALIVNLPQRFQALDDKTALCAGLWLLPYTVVSPV</sequence>
<evidence type="ECO:0000313" key="8">
    <source>
        <dbReference type="Proteomes" id="UP001480595"/>
    </source>
</evidence>
<dbReference type="InterPro" id="IPR011701">
    <property type="entry name" value="MFS"/>
</dbReference>
<reference evidence="7 8" key="1">
    <citation type="submission" date="2023-01" db="EMBL/GenBank/DDBJ databases">
        <title>Analysis of 21 Apiospora genomes using comparative genomics revels a genus with tremendous synthesis potential of carbohydrate active enzymes and secondary metabolites.</title>
        <authorList>
            <person name="Sorensen T."/>
        </authorList>
    </citation>
    <scope>NUCLEOTIDE SEQUENCE [LARGE SCALE GENOMIC DNA]</scope>
    <source>
        <strain evidence="7 8">CBS 135458</strain>
    </source>
</reference>
<keyword evidence="4 5" id="KW-0472">Membrane</keyword>
<dbReference type="GeneID" id="92091706"/>
<comment type="subcellular location">
    <subcellularLocation>
        <location evidence="1">Membrane</location>
        <topology evidence="1">Multi-pass membrane protein</topology>
    </subcellularLocation>
</comment>
<gene>
    <name evidence="7" type="ORF">PG994_007234</name>
</gene>
<keyword evidence="2 5" id="KW-0812">Transmembrane</keyword>
<dbReference type="SUPFAM" id="SSF103473">
    <property type="entry name" value="MFS general substrate transporter"/>
    <property type="match status" value="1"/>
</dbReference>
<keyword evidence="8" id="KW-1185">Reference proteome</keyword>
<feature type="transmembrane region" description="Helical" evidence="5">
    <location>
        <begin position="86"/>
        <end position="108"/>
    </location>
</feature>
<organism evidence="7 8">
    <name type="scientific">Apiospora phragmitis</name>
    <dbReference type="NCBI Taxonomy" id="2905665"/>
    <lineage>
        <taxon>Eukaryota</taxon>
        <taxon>Fungi</taxon>
        <taxon>Dikarya</taxon>
        <taxon>Ascomycota</taxon>
        <taxon>Pezizomycotina</taxon>
        <taxon>Sordariomycetes</taxon>
        <taxon>Xylariomycetidae</taxon>
        <taxon>Amphisphaeriales</taxon>
        <taxon>Apiosporaceae</taxon>
        <taxon>Apiospora</taxon>
    </lineage>
</organism>
<comment type="caution">
    <text evidence="7">The sequence shown here is derived from an EMBL/GenBank/DDBJ whole genome shotgun (WGS) entry which is preliminary data.</text>
</comment>
<evidence type="ECO:0000256" key="2">
    <source>
        <dbReference type="ARBA" id="ARBA00022692"/>
    </source>
</evidence>
<dbReference type="Proteomes" id="UP001480595">
    <property type="component" value="Unassembled WGS sequence"/>
</dbReference>
<protein>
    <recommendedName>
        <fullName evidence="6">Major facilitator superfamily (MFS) profile domain-containing protein</fullName>
    </recommendedName>
</protein>
<dbReference type="InterPro" id="IPR036259">
    <property type="entry name" value="MFS_trans_sf"/>
</dbReference>
<dbReference type="EMBL" id="JAQQWL010000007">
    <property type="protein sequence ID" value="KAK8064596.1"/>
    <property type="molecule type" value="Genomic_DNA"/>
</dbReference>
<name>A0ABR1V2Q6_9PEZI</name>
<evidence type="ECO:0000256" key="3">
    <source>
        <dbReference type="ARBA" id="ARBA00022989"/>
    </source>
</evidence>
<evidence type="ECO:0000256" key="5">
    <source>
        <dbReference type="SAM" id="Phobius"/>
    </source>
</evidence>
<feature type="domain" description="Major facilitator superfamily (MFS) profile" evidence="6">
    <location>
        <begin position="1"/>
        <end position="310"/>
    </location>
</feature>
<feature type="transmembrane region" description="Helical" evidence="5">
    <location>
        <begin position="31"/>
        <end position="49"/>
    </location>
</feature>
<accession>A0ABR1V2Q6</accession>
<dbReference type="InterPro" id="IPR020846">
    <property type="entry name" value="MFS_dom"/>
</dbReference>
<evidence type="ECO:0000259" key="6">
    <source>
        <dbReference type="PROSITE" id="PS50850"/>
    </source>
</evidence>
<feature type="transmembrane region" description="Helical" evidence="5">
    <location>
        <begin position="120"/>
        <end position="141"/>
    </location>
</feature>
<dbReference type="Pfam" id="PF07690">
    <property type="entry name" value="MFS_1"/>
    <property type="match status" value="1"/>
</dbReference>
<keyword evidence="3 5" id="KW-1133">Transmembrane helix</keyword>
<feature type="transmembrane region" description="Helical" evidence="5">
    <location>
        <begin position="61"/>
        <end position="80"/>
    </location>
</feature>